<keyword evidence="4" id="KW-0597">Phosphoprotein</keyword>
<dbReference type="Gene3D" id="6.10.340.10">
    <property type="match status" value="1"/>
</dbReference>
<dbReference type="InterPro" id="IPR050736">
    <property type="entry name" value="Sensor_HK_Regulatory"/>
</dbReference>
<comment type="catalytic activity">
    <reaction evidence="1">
        <text>ATP + protein L-histidine = ADP + protein N-phospho-L-histidine.</text>
        <dbReference type="EC" id="2.7.13.3"/>
    </reaction>
</comment>
<dbReference type="InterPro" id="IPR004358">
    <property type="entry name" value="Sig_transdc_His_kin-like_C"/>
</dbReference>
<dbReference type="Pfam" id="PF02518">
    <property type="entry name" value="HATPase_c"/>
    <property type="match status" value="1"/>
</dbReference>
<dbReference type="GO" id="GO:0000155">
    <property type="term" value="F:phosphorelay sensor kinase activity"/>
    <property type="evidence" value="ECO:0007669"/>
    <property type="project" value="InterPro"/>
</dbReference>
<dbReference type="SUPFAM" id="SSF158472">
    <property type="entry name" value="HAMP domain-like"/>
    <property type="match status" value="1"/>
</dbReference>
<dbReference type="InterPro" id="IPR003594">
    <property type="entry name" value="HATPase_dom"/>
</dbReference>
<keyword evidence="5" id="KW-0808">Transferase</keyword>
<dbReference type="InterPro" id="IPR005467">
    <property type="entry name" value="His_kinase_dom"/>
</dbReference>
<dbReference type="PROSITE" id="PS50109">
    <property type="entry name" value="HIS_KIN"/>
    <property type="match status" value="1"/>
</dbReference>
<accession>A0A936F1H8</accession>
<evidence type="ECO:0000259" key="11">
    <source>
        <dbReference type="PROSITE" id="PS50885"/>
    </source>
</evidence>
<dbReference type="EC" id="2.7.13.3" evidence="3"/>
<dbReference type="Pfam" id="PF00512">
    <property type="entry name" value="HisKA"/>
    <property type="match status" value="1"/>
</dbReference>
<dbReference type="EMBL" id="JADKCH010000001">
    <property type="protein sequence ID" value="MBK8571427.1"/>
    <property type="molecule type" value="Genomic_DNA"/>
</dbReference>
<feature type="coiled-coil region" evidence="8">
    <location>
        <begin position="257"/>
        <end position="313"/>
    </location>
</feature>
<dbReference type="CDD" id="cd06225">
    <property type="entry name" value="HAMP"/>
    <property type="match status" value="1"/>
</dbReference>
<comment type="caution">
    <text evidence="12">The sequence shown here is derived from an EMBL/GenBank/DDBJ whole genome shotgun (WGS) entry which is preliminary data.</text>
</comment>
<evidence type="ECO:0000256" key="1">
    <source>
        <dbReference type="ARBA" id="ARBA00000085"/>
    </source>
</evidence>
<dbReference type="CDD" id="cd00082">
    <property type="entry name" value="HisKA"/>
    <property type="match status" value="1"/>
</dbReference>
<keyword evidence="9" id="KW-0472">Membrane</keyword>
<dbReference type="SMART" id="SM00388">
    <property type="entry name" value="HisKA"/>
    <property type="match status" value="1"/>
</dbReference>
<evidence type="ECO:0000256" key="8">
    <source>
        <dbReference type="SAM" id="Coils"/>
    </source>
</evidence>
<protein>
    <recommendedName>
        <fullName evidence="3">histidine kinase</fullName>
        <ecNumber evidence="3">2.7.13.3</ecNumber>
    </recommendedName>
</protein>
<dbReference type="SMART" id="SM00387">
    <property type="entry name" value="HATPase_c"/>
    <property type="match status" value="1"/>
</dbReference>
<reference evidence="12 13" key="1">
    <citation type="submission" date="2020-10" db="EMBL/GenBank/DDBJ databases">
        <title>Connecting structure to function with the recovery of over 1000 high-quality activated sludge metagenome-assembled genomes encoding full-length rRNA genes using long-read sequencing.</title>
        <authorList>
            <person name="Singleton C.M."/>
            <person name="Petriglieri F."/>
            <person name="Kristensen J.M."/>
            <person name="Kirkegaard R.H."/>
            <person name="Michaelsen T.Y."/>
            <person name="Andersen M.H."/>
            <person name="Karst S.M."/>
            <person name="Dueholm M.S."/>
            <person name="Nielsen P.H."/>
            <person name="Albertsen M."/>
        </authorList>
    </citation>
    <scope>NUCLEOTIDE SEQUENCE [LARGE SCALE GENOMIC DNA]</scope>
    <source>
        <strain evidence="12">OdNE_18-Q3-R46-58_MAXAC.008</strain>
    </source>
</reference>
<evidence type="ECO:0000256" key="5">
    <source>
        <dbReference type="ARBA" id="ARBA00022679"/>
    </source>
</evidence>
<evidence type="ECO:0000259" key="10">
    <source>
        <dbReference type="PROSITE" id="PS50109"/>
    </source>
</evidence>
<dbReference type="SUPFAM" id="SSF55874">
    <property type="entry name" value="ATPase domain of HSP90 chaperone/DNA topoisomerase II/histidine kinase"/>
    <property type="match status" value="1"/>
</dbReference>
<evidence type="ECO:0000256" key="3">
    <source>
        <dbReference type="ARBA" id="ARBA00012438"/>
    </source>
</evidence>
<dbReference type="CDD" id="cd16922">
    <property type="entry name" value="HATPase_EvgS-ArcB-TorS-like"/>
    <property type="match status" value="1"/>
</dbReference>
<dbReference type="InterPro" id="IPR036890">
    <property type="entry name" value="HATPase_C_sf"/>
</dbReference>
<dbReference type="PANTHER" id="PTHR43711:SF26">
    <property type="entry name" value="SENSOR HISTIDINE KINASE RCSC"/>
    <property type="match status" value="1"/>
</dbReference>
<dbReference type="PRINTS" id="PR00344">
    <property type="entry name" value="BCTRLSENSOR"/>
</dbReference>
<dbReference type="Gene3D" id="3.30.565.10">
    <property type="entry name" value="Histidine kinase-like ATPase, C-terminal domain"/>
    <property type="match status" value="1"/>
</dbReference>
<dbReference type="SMART" id="SM00304">
    <property type="entry name" value="HAMP"/>
    <property type="match status" value="1"/>
</dbReference>
<keyword evidence="7" id="KW-0902">Two-component regulatory system</keyword>
<dbReference type="InterPro" id="IPR003660">
    <property type="entry name" value="HAMP_dom"/>
</dbReference>
<sequence>MYRLSIKTKLSGVISILVLSFIAFNLLYYPRWVEHQIRAQAELSARQVAETASYALGPAVSTGNNRDITKVLQGVQNIPSFRFSAVYGANGEALDSTSTTPDWAMGQVLKDGISHTYTRREDNMLVAVAPVFYEEPRANLVGTLIIGFTTEGTQRAVRENIKASLAVGLVTLILGIGVAIFLSNRYLLPVIQLTEAAQKVAQGNLEAVSVKVYTRDEIQDLSQSFEVMTDKLRVSRDEIERQNRLLEYRVQERTRQLMETIWELEEIRANLEQLVQDRTRGLEQSRSELKAWANTLEEKVHEKTQELRELNDNLLTSYQKLKEVDRLKDEFLANMSHELRTPLNSIIGFSGMLMQDPQGRLGVEAREDLQIIYQNGRSLLNLIDSILDLSKIEAGKMELELEEVDPVQLLDEVRAMAVGLIKGRPIDLLYVRPEEDIRVMGDRDRLRQVFTNLAGNAIKFTESGTVRISASGEGKRLRVRIEDTGIGMSEEELDRLFKPFQQVDGSITRRFGGTGLGLAISQRFMSLMHGRISATSRKGEGSTFIVEMPLAGGTGP</sequence>
<evidence type="ECO:0000313" key="13">
    <source>
        <dbReference type="Proteomes" id="UP000709959"/>
    </source>
</evidence>
<evidence type="ECO:0000256" key="2">
    <source>
        <dbReference type="ARBA" id="ARBA00004370"/>
    </source>
</evidence>
<feature type="transmembrane region" description="Helical" evidence="9">
    <location>
        <begin position="163"/>
        <end position="182"/>
    </location>
</feature>
<dbReference type="Pfam" id="PF00672">
    <property type="entry name" value="HAMP"/>
    <property type="match status" value="1"/>
</dbReference>
<proteinExistence type="predicted"/>
<dbReference type="Proteomes" id="UP000709959">
    <property type="component" value="Unassembled WGS sequence"/>
</dbReference>
<dbReference type="FunFam" id="3.30.565.10:FF:000010">
    <property type="entry name" value="Sensor histidine kinase RcsC"/>
    <property type="match status" value="1"/>
</dbReference>
<dbReference type="SUPFAM" id="SSF47384">
    <property type="entry name" value="Homodimeric domain of signal transducing histidine kinase"/>
    <property type="match status" value="1"/>
</dbReference>
<feature type="domain" description="HAMP" evidence="11">
    <location>
        <begin position="184"/>
        <end position="237"/>
    </location>
</feature>
<evidence type="ECO:0000256" key="4">
    <source>
        <dbReference type="ARBA" id="ARBA00022553"/>
    </source>
</evidence>
<keyword evidence="9" id="KW-0812">Transmembrane</keyword>
<dbReference type="InterPro" id="IPR003661">
    <property type="entry name" value="HisK_dim/P_dom"/>
</dbReference>
<dbReference type="PROSITE" id="PS50885">
    <property type="entry name" value="HAMP"/>
    <property type="match status" value="1"/>
</dbReference>
<dbReference type="PANTHER" id="PTHR43711">
    <property type="entry name" value="TWO-COMPONENT HISTIDINE KINASE"/>
    <property type="match status" value="1"/>
</dbReference>
<evidence type="ECO:0000256" key="9">
    <source>
        <dbReference type="SAM" id="Phobius"/>
    </source>
</evidence>
<keyword evidence="9" id="KW-1133">Transmembrane helix</keyword>
<dbReference type="InterPro" id="IPR036097">
    <property type="entry name" value="HisK_dim/P_sf"/>
</dbReference>
<evidence type="ECO:0000256" key="6">
    <source>
        <dbReference type="ARBA" id="ARBA00022777"/>
    </source>
</evidence>
<feature type="domain" description="Histidine kinase" evidence="10">
    <location>
        <begin position="334"/>
        <end position="552"/>
    </location>
</feature>
<name>A0A936F1H8_9BACT</name>
<gene>
    <name evidence="12" type="ORF">IPN91_02065</name>
</gene>
<evidence type="ECO:0000256" key="7">
    <source>
        <dbReference type="ARBA" id="ARBA00023012"/>
    </source>
</evidence>
<evidence type="ECO:0000313" key="12">
    <source>
        <dbReference type="EMBL" id="MBK8571427.1"/>
    </source>
</evidence>
<dbReference type="Gene3D" id="1.10.287.130">
    <property type="match status" value="1"/>
</dbReference>
<dbReference type="AlphaFoldDB" id="A0A936F1H8"/>
<organism evidence="12 13">
    <name type="scientific">Candidatus Geothrix odensensis</name>
    <dbReference type="NCBI Taxonomy" id="2954440"/>
    <lineage>
        <taxon>Bacteria</taxon>
        <taxon>Pseudomonadati</taxon>
        <taxon>Acidobacteriota</taxon>
        <taxon>Holophagae</taxon>
        <taxon>Holophagales</taxon>
        <taxon>Holophagaceae</taxon>
        <taxon>Geothrix</taxon>
    </lineage>
</organism>
<keyword evidence="6" id="KW-0418">Kinase</keyword>
<comment type="subcellular location">
    <subcellularLocation>
        <location evidence="2">Membrane</location>
    </subcellularLocation>
</comment>
<feature type="transmembrane region" description="Helical" evidence="9">
    <location>
        <begin position="12"/>
        <end position="29"/>
    </location>
</feature>
<dbReference type="GO" id="GO:0016020">
    <property type="term" value="C:membrane"/>
    <property type="evidence" value="ECO:0007669"/>
    <property type="project" value="UniProtKB-SubCell"/>
</dbReference>
<keyword evidence="8" id="KW-0175">Coiled coil</keyword>